<reference evidence="1 2" key="1">
    <citation type="journal article" date="2021" name="Elife">
        <title>Chloroplast acquisition without the gene transfer in kleptoplastic sea slugs, Plakobranchus ocellatus.</title>
        <authorList>
            <person name="Maeda T."/>
            <person name="Takahashi S."/>
            <person name="Yoshida T."/>
            <person name="Shimamura S."/>
            <person name="Takaki Y."/>
            <person name="Nagai Y."/>
            <person name="Toyoda A."/>
            <person name="Suzuki Y."/>
            <person name="Arimoto A."/>
            <person name="Ishii H."/>
            <person name="Satoh N."/>
            <person name="Nishiyama T."/>
            <person name="Hasebe M."/>
            <person name="Maruyama T."/>
            <person name="Minagawa J."/>
            <person name="Obokata J."/>
            <person name="Shigenobu S."/>
        </authorList>
    </citation>
    <scope>NUCLEOTIDE SEQUENCE [LARGE SCALE GENOMIC DNA]</scope>
</reference>
<evidence type="ECO:0000313" key="2">
    <source>
        <dbReference type="Proteomes" id="UP000762676"/>
    </source>
</evidence>
<evidence type="ECO:0000313" key="1">
    <source>
        <dbReference type="EMBL" id="GFR63685.1"/>
    </source>
</evidence>
<organism evidence="1 2">
    <name type="scientific">Elysia marginata</name>
    <dbReference type="NCBI Taxonomy" id="1093978"/>
    <lineage>
        <taxon>Eukaryota</taxon>
        <taxon>Metazoa</taxon>
        <taxon>Spiralia</taxon>
        <taxon>Lophotrochozoa</taxon>
        <taxon>Mollusca</taxon>
        <taxon>Gastropoda</taxon>
        <taxon>Heterobranchia</taxon>
        <taxon>Euthyneura</taxon>
        <taxon>Panpulmonata</taxon>
        <taxon>Sacoglossa</taxon>
        <taxon>Placobranchoidea</taxon>
        <taxon>Plakobranchidae</taxon>
        <taxon>Elysia</taxon>
    </lineage>
</organism>
<proteinExistence type="predicted"/>
<protein>
    <submittedName>
        <fullName evidence="1">Uncharacterized protein</fullName>
    </submittedName>
</protein>
<sequence>MARVVFLTSMPKLASHRPNYQAGESKQGQEYCNLALVTVVIKVLGAFTLTVRLYSANNARVVFSSDFQLIHKGHNSHDIFYPTTPCQGRRANRLFIDRDVTAVRKRV</sequence>
<keyword evidence="2" id="KW-1185">Reference proteome</keyword>
<dbReference type="Proteomes" id="UP000762676">
    <property type="component" value="Unassembled WGS sequence"/>
</dbReference>
<gene>
    <name evidence="1" type="ORF">ElyMa_001901400</name>
</gene>
<dbReference type="EMBL" id="BMAT01003862">
    <property type="protein sequence ID" value="GFR63685.1"/>
    <property type="molecule type" value="Genomic_DNA"/>
</dbReference>
<accession>A0AAV4ESR7</accession>
<comment type="caution">
    <text evidence="1">The sequence shown here is derived from an EMBL/GenBank/DDBJ whole genome shotgun (WGS) entry which is preliminary data.</text>
</comment>
<dbReference type="AlphaFoldDB" id="A0AAV4ESR7"/>
<name>A0AAV4ESR7_9GAST</name>